<dbReference type="RefSeq" id="XP_025370994.1">
    <property type="nucleotide sequence ID" value="XM_025515137.1"/>
</dbReference>
<dbReference type="GeneID" id="37037007"/>
<sequence>MCKIDCSAQRDIAVIRGTGLRNLSQKKDMSAKIGSFQSLSFYSWASSATKKMLGDKTQCAIVAQSSNKDGIVVVIWFQCCLKIAKCHQIRMASINLKYLQLICVVDSKAAAKGPIRRPKSGEGFATKLSEQILVRVGSYPALTSGIIAYMVAAKGSPVPASIYARSLELPAACNWQAFSHIPQILVAHSPSKLRQLSACYLAYTVRSSEGVPILSFDLSDKCFIINHNHEDGVKPTCPKTCRAVAKAFMLNVRRPYLGLHHFTSKRNVLRSRQAPCQLLEHLNLVGS</sequence>
<dbReference type="Proteomes" id="UP000245783">
    <property type="component" value="Unassembled WGS sequence"/>
</dbReference>
<dbReference type="InParanoid" id="A0A316W2V6"/>
<evidence type="ECO:0000313" key="1">
    <source>
        <dbReference type="EMBL" id="PWN43834.1"/>
    </source>
</evidence>
<accession>A0A316W2V6</accession>
<protein>
    <submittedName>
        <fullName evidence="1">Uncharacterized protein</fullName>
    </submittedName>
</protein>
<proteinExistence type="predicted"/>
<evidence type="ECO:0000313" key="2">
    <source>
        <dbReference type="Proteomes" id="UP000245783"/>
    </source>
</evidence>
<dbReference type="AlphaFoldDB" id="A0A316W2V6"/>
<dbReference type="EMBL" id="KZ819366">
    <property type="protein sequence ID" value="PWN43834.1"/>
    <property type="molecule type" value="Genomic_DNA"/>
</dbReference>
<gene>
    <name evidence="1" type="ORF">IE81DRAFT_329218</name>
</gene>
<keyword evidence="2" id="KW-1185">Reference proteome</keyword>
<reference evidence="1 2" key="1">
    <citation type="journal article" date="2018" name="Mol. Biol. Evol.">
        <title>Broad Genomic Sampling Reveals a Smut Pathogenic Ancestry of the Fungal Clade Ustilaginomycotina.</title>
        <authorList>
            <person name="Kijpornyongpan T."/>
            <person name="Mondo S.J."/>
            <person name="Barry K."/>
            <person name="Sandor L."/>
            <person name="Lee J."/>
            <person name="Lipzen A."/>
            <person name="Pangilinan J."/>
            <person name="LaButti K."/>
            <person name="Hainaut M."/>
            <person name="Henrissat B."/>
            <person name="Grigoriev I.V."/>
            <person name="Spatafora J.W."/>
            <person name="Aime M.C."/>
        </authorList>
    </citation>
    <scope>NUCLEOTIDE SEQUENCE [LARGE SCALE GENOMIC DNA]</scope>
    <source>
        <strain evidence="1 2">MCA 4658</strain>
    </source>
</reference>
<dbReference type="STRING" id="1522189.A0A316W2V6"/>
<name>A0A316W2V6_9BASI</name>
<organism evidence="1 2">
    <name type="scientific">Ceraceosorus guamensis</name>
    <dbReference type="NCBI Taxonomy" id="1522189"/>
    <lineage>
        <taxon>Eukaryota</taxon>
        <taxon>Fungi</taxon>
        <taxon>Dikarya</taxon>
        <taxon>Basidiomycota</taxon>
        <taxon>Ustilaginomycotina</taxon>
        <taxon>Exobasidiomycetes</taxon>
        <taxon>Ceraceosorales</taxon>
        <taxon>Ceraceosoraceae</taxon>
        <taxon>Ceraceosorus</taxon>
    </lineage>
</organism>